<dbReference type="GO" id="GO:0004721">
    <property type="term" value="F:phosphoprotein phosphatase activity"/>
    <property type="evidence" value="ECO:0007669"/>
    <property type="project" value="TreeGrafter"/>
</dbReference>
<dbReference type="PANTHER" id="PTHR45453">
    <property type="entry name" value="PHOSPHATE REGULON SENSOR PROTEIN PHOR"/>
    <property type="match status" value="1"/>
</dbReference>
<dbReference type="EC" id="2.7.13.3" evidence="2"/>
<dbReference type="SMART" id="SM00387">
    <property type="entry name" value="HATPase_c"/>
    <property type="match status" value="1"/>
</dbReference>
<dbReference type="InterPro" id="IPR003661">
    <property type="entry name" value="HisK_dim/P_dom"/>
</dbReference>
<dbReference type="InterPro" id="IPR036097">
    <property type="entry name" value="HisK_dim/P_sf"/>
</dbReference>
<evidence type="ECO:0000256" key="4">
    <source>
        <dbReference type="ARBA" id="ARBA00022679"/>
    </source>
</evidence>
<dbReference type="EMBL" id="CP040004">
    <property type="protein sequence ID" value="QCT42558.1"/>
    <property type="molecule type" value="Genomic_DNA"/>
</dbReference>
<dbReference type="PRINTS" id="PR00344">
    <property type="entry name" value="BCTRLSENSOR"/>
</dbReference>
<dbReference type="Proteomes" id="UP000310639">
    <property type="component" value="Chromosome"/>
</dbReference>
<dbReference type="InterPro" id="IPR036890">
    <property type="entry name" value="HATPase_C_sf"/>
</dbReference>
<dbReference type="Pfam" id="PF00512">
    <property type="entry name" value="HisKA"/>
    <property type="match status" value="1"/>
</dbReference>
<sequence>MKQQRVRRLALSYLAVIMTLSLAFSVIIYAITSVQLNRPLPPGEHAQQPPELIERQFSRRLEQRNRETRGSVIMSLVVLNGVMLLVGYWLSLLLARRTLAPIERSIEQQAQFVSDASHELRTPLTALMTTNEVALRKKTLDDDRARVVFQRNIDEVEQLRTLTDNLLQLTQVNNQQIEKRAVDMAELVRDTVDRYQPAADKKRVALDMQVASITHTVAVTAVTQILGTLIDNAIKYSSPDSTVIIRLDGRALSVVDQGIGIAKKDQAKIFDRFYRSDEARTRGQNSGYGLGLAIAKAVADKNGYQLSVKSEAGQGSTFSLHF</sequence>
<dbReference type="KEGG" id="nft:FBF37_03830"/>
<dbReference type="Pfam" id="PF02518">
    <property type="entry name" value="HATPase_c"/>
    <property type="match status" value="1"/>
</dbReference>
<dbReference type="RefSeq" id="WP_138079638.1">
    <property type="nucleotide sequence ID" value="NZ_CP040004.1"/>
</dbReference>
<keyword evidence="6" id="KW-0902">Two-component regulatory system</keyword>
<dbReference type="InterPro" id="IPR004358">
    <property type="entry name" value="Sig_transdc_His_kin-like_C"/>
</dbReference>
<keyword evidence="7" id="KW-1133">Transmembrane helix</keyword>
<keyword evidence="7" id="KW-0472">Membrane</keyword>
<evidence type="ECO:0000256" key="1">
    <source>
        <dbReference type="ARBA" id="ARBA00000085"/>
    </source>
</evidence>
<dbReference type="OrthoDB" id="9813151at2"/>
<dbReference type="GO" id="GO:0005886">
    <property type="term" value="C:plasma membrane"/>
    <property type="evidence" value="ECO:0007669"/>
    <property type="project" value="TreeGrafter"/>
</dbReference>
<dbReference type="AlphaFoldDB" id="A0A4P9A3Z7"/>
<dbReference type="PROSITE" id="PS50109">
    <property type="entry name" value="HIS_KIN"/>
    <property type="match status" value="1"/>
</dbReference>
<dbReference type="InterPro" id="IPR005467">
    <property type="entry name" value="His_kinase_dom"/>
</dbReference>
<reference evidence="9 10" key="1">
    <citation type="submission" date="2019-04" db="EMBL/GenBank/DDBJ databases">
        <title>Saccharibacteria TM7 genomes.</title>
        <authorList>
            <person name="Bor B."/>
            <person name="He X."/>
            <person name="Chen T."/>
            <person name="Dewhirst F.E."/>
        </authorList>
    </citation>
    <scope>NUCLEOTIDE SEQUENCE [LARGE SCALE GENOMIC DNA]</scope>
    <source>
        <strain evidence="9 10">BB001</strain>
    </source>
</reference>
<dbReference type="GO" id="GO:0000155">
    <property type="term" value="F:phosphorelay sensor kinase activity"/>
    <property type="evidence" value="ECO:0007669"/>
    <property type="project" value="InterPro"/>
</dbReference>
<keyword evidence="4" id="KW-0808">Transferase</keyword>
<evidence type="ECO:0000256" key="7">
    <source>
        <dbReference type="SAM" id="Phobius"/>
    </source>
</evidence>
<evidence type="ECO:0000256" key="2">
    <source>
        <dbReference type="ARBA" id="ARBA00012438"/>
    </source>
</evidence>
<dbReference type="InterPro" id="IPR050351">
    <property type="entry name" value="BphY/WalK/GraS-like"/>
</dbReference>
<organism evidence="9 10">
    <name type="scientific">Candidatus Nanosynbacter featherlites</name>
    <dbReference type="NCBI Taxonomy" id="2572088"/>
    <lineage>
        <taxon>Bacteria</taxon>
        <taxon>Candidatus Saccharimonadota</taxon>
        <taxon>Candidatus Saccharimonadia</taxon>
        <taxon>Candidatus Nanosynbacterales</taxon>
        <taxon>Candidatus Nanosynbacteraceae</taxon>
        <taxon>Candidatus Nanosynbacter</taxon>
    </lineage>
</organism>
<dbReference type="SMART" id="SM00388">
    <property type="entry name" value="HisKA"/>
    <property type="match status" value="1"/>
</dbReference>
<dbReference type="Gene3D" id="1.10.287.130">
    <property type="match status" value="1"/>
</dbReference>
<feature type="transmembrane region" description="Helical" evidence="7">
    <location>
        <begin position="12"/>
        <end position="32"/>
    </location>
</feature>
<dbReference type="CDD" id="cd00082">
    <property type="entry name" value="HisKA"/>
    <property type="match status" value="1"/>
</dbReference>
<feature type="domain" description="Histidine kinase" evidence="8">
    <location>
        <begin position="115"/>
        <end position="322"/>
    </location>
</feature>
<evidence type="ECO:0000256" key="6">
    <source>
        <dbReference type="ARBA" id="ARBA00023012"/>
    </source>
</evidence>
<accession>A0A4P9A3Z7</accession>
<name>A0A4P9A3Z7_9BACT</name>
<keyword evidence="7" id="KW-0812">Transmembrane</keyword>
<evidence type="ECO:0000256" key="3">
    <source>
        <dbReference type="ARBA" id="ARBA00022553"/>
    </source>
</evidence>
<dbReference type="Gene3D" id="3.30.565.10">
    <property type="entry name" value="Histidine kinase-like ATPase, C-terminal domain"/>
    <property type="match status" value="1"/>
</dbReference>
<evidence type="ECO:0000259" key="8">
    <source>
        <dbReference type="PROSITE" id="PS50109"/>
    </source>
</evidence>
<comment type="catalytic activity">
    <reaction evidence="1">
        <text>ATP + protein L-histidine = ADP + protein N-phospho-L-histidine.</text>
        <dbReference type="EC" id="2.7.13.3"/>
    </reaction>
</comment>
<gene>
    <name evidence="9" type="ORF">FBF37_03830</name>
</gene>
<dbReference type="GO" id="GO:0016036">
    <property type="term" value="P:cellular response to phosphate starvation"/>
    <property type="evidence" value="ECO:0007669"/>
    <property type="project" value="TreeGrafter"/>
</dbReference>
<dbReference type="InterPro" id="IPR003594">
    <property type="entry name" value="HATPase_dom"/>
</dbReference>
<dbReference type="SUPFAM" id="SSF55874">
    <property type="entry name" value="ATPase domain of HSP90 chaperone/DNA topoisomerase II/histidine kinase"/>
    <property type="match status" value="1"/>
</dbReference>
<proteinExistence type="predicted"/>
<keyword evidence="3" id="KW-0597">Phosphoprotein</keyword>
<evidence type="ECO:0000256" key="5">
    <source>
        <dbReference type="ARBA" id="ARBA00022777"/>
    </source>
</evidence>
<dbReference type="PANTHER" id="PTHR45453:SF1">
    <property type="entry name" value="PHOSPHATE REGULON SENSOR PROTEIN PHOR"/>
    <property type="match status" value="1"/>
</dbReference>
<keyword evidence="5" id="KW-0418">Kinase</keyword>
<protein>
    <recommendedName>
        <fullName evidence="2">histidine kinase</fullName>
        <ecNumber evidence="2">2.7.13.3</ecNumber>
    </recommendedName>
</protein>
<evidence type="ECO:0000313" key="10">
    <source>
        <dbReference type="Proteomes" id="UP000310639"/>
    </source>
</evidence>
<evidence type="ECO:0000313" key="9">
    <source>
        <dbReference type="EMBL" id="QCT42558.1"/>
    </source>
</evidence>
<dbReference type="SUPFAM" id="SSF47384">
    <property type="entry name" value="Homodimeric domain of signal transducing histidine kinase"/>
    <property type="match status" value="1"/>
</dbReference>
<keyword evidence="10" id="KW-1185">Reference proteome</keyword>
<feature type="transmembrane region" description="Helical" evidence="7">
    <location>
        <begin position="72"/>
        <end position="95"/>
    </location>
</feature>